<dbReference type="EMBL" id="CP045875">
    <property type="protein sequence ID" value="QGG46315.1"/>
    <property type="molecule type" value="Genomic_DNA"/>
</dbReference>
<dbReference type="AlphaFoldDB" id="A0A5Q2N190"/>
<evidence type="ECO:0000313" key="1">
    <source>
        <dbReference type="EMBL" id="QGG46315.1"/>
    </source>
</evidence>
<accession>A0A5Q2N190</accession>
<gene>
    <name evidence="1" type="ORF">FTV88_0136</name>
</gene>
<reference evidence="2" key="1">
    <citation type="submission" date="2019-11" db="EMBL/GenBank/DDBJ databases">
        <title>Genome sequence of Heliorestis convoluta strain HH, an alkaliphilic and minimalistic phototrophic bacterium from a soda lake in Egypt.</title>
        <authorList>
            <person name="Dewey E.D."/>
            <person name="Stokes L.M."/>
            <person name="Burchell B.M."/>
            <person name="Shaffer K.N."/>
            <person name="Huntington A.M."/>
            <person name="Baker J.M."/>
            <person name="Nadendla S."/>
            <person name="Giglio M.G."/>
            <person name="Touchman J.W."/>
            <person name="Blankenship R.E."/>
            <person name="Madigan M.T."/>
            <person name="Sattley W.M."/>
        </authorList>
    </citation>
    <scope>NUCLEOTIDE SEQUENCE [LARGE SCALE GENOMIC DNA]</scope>
    <source>
        <strain evidence="2">HH</strain>
    </source>
</reference>
<proteinExistence type="predicted"/>
<dbReference type="Proteomes" id="UP000366051">
    <property type="component" value="Chromosome"/>
</dbReference>
<evidence type="ECO:0000313" key="2">
    <source>
        <dbReference type="Proteomes" id="UP000366051"/>
    </source>
</evidence>
<dbReference type="KEGG" id="hcv:FTV88_0136"/>
<keyword evidence="2" id="KW-1185">Reference proteome</keyword>
<name>A0A5Q2N190_9FIRM</name>
<organism evidence="1 2">
    <name type="scientific">Heliorestis convoluta</name>
    <dbReference type="NCBI Taxonomy" id="356322"/>
    <lineage>
        <taxon>Bacteria</taxon>
        <taxon>Bacillati</taxon>
        <taxon>Bacillota</taxon>
        <taxon>Clostridia</taxon>
        <taxon>Eubacteriales</taxon>
        <taxon>Heliobacteriaceae</taxon>
        <taxon>Heliorestis</taxon>
    </lineage>
</organism>
<protein>
    <submittedName>
        <fullName evidence="1">Uncharacterized protein</fullName>
    </submittedName>
</protein>
<sequence>MLKTDEEFELEPEIEPEPVTITIEGNTLSMVEDCMRKKNISFKDATCYLISIGWKADHLVNEIVPKKDE</sequence>